<comment type="pathway">
    <text evidence="1 14">Cofactor biosynthesis; FAD biosynthesis; FAD from FMN: step 1/1.</text>
</comment>
<accession>A0A806TTH7</accession>
<comment type="catalytic activity">
    <reaction evidence="13 14">
        <text>FMN + ATP + H(+) = FAD + diphosphate</text>
        <dbReference type="Rhea" id="RHEA:17237"/>
        <dbReference type="ChEBI" id="CHEBI:15378"/>
        <dbReference type="ChEBI" id="CHEBI:30616"/>
        <dbReference type="ChEBI" id="CHEBI:33019"/>
        <dbReference type="ChEBI" id="CHEBI:57692"/>
        <dbReference type="ChEBI" id="CHEBI:58210"/>
        <dbReference type="EC" id="2.7.7.2"/>
    </reaction>
</comment>
<dbReference type="InterPro" id="IPR023468">
    <property type="entry name" value="Riboflavin_kinase"/>
</dbReference>
<dbReference type="EMBL" id="CP010586">
    <property type="protein sequence ID" value="AKP79149.1"/>
    <property type="molecule type" value="Genomic_DNA"/>
</dbReference>
<dbReference type="GO" id="GO:0003919">
    <property type="term" value="F:FMN adenylyltransferase activity"/>
    <property type="evidence" value="ECO:0007669"/>
    <property type="project" value="UniProtKB-UniRule"/>
</dbReference>
<comment type="similarity">
    <text evidence="14">Belongs to the ribF family.</text>
</comment>
<dbReference type="NCBIfam" id="NF004160">
    <property type="entry name" value="PRK05627.1-3"/>
    <property type="match status" value="1"/>
</dbReference>
<sequence length="322" mass="36733">MNCVLETIEIRHPHHFQREAVQQSVLALGYFDGVHLGHQQVINSAKQLADEKGIASAVMTFTPHPSVVLGRNVQHIDMITPLQEKKKLIEEMGIDFLYIVHFDKQFAALLPQEFVDQYIIGLNVQHVVAGFDYTYGKLGKGTMEILPFHSRSKFTQTTIDKLTNGEEKISSTLIRESLANGDMHRVKELLGRYYEVSGTVTHGEKRGRQIGFPTANIALDDEYLLPRIGVYAVELQLHGKWYAGVCNVGYKPTFHDNLEKPTIEVHLLSFDEQIYDQHVTVKWHRMIRSEKKFSGIEELVGQISKDKEEALAYFEGIQKNKK</sequence>
<dbReference type="GO" id="GO:0008531">
    <property type="term" value="F:riboflavin kinase activity"/>
    <property type="evidence" value="ECO:0007669"/>
    <property type="project" value="UniProtKB-UniRule"/>
</dbReference>
<dbReference type="EC" id="2.7.7.2" evidence="14"/>
<evidence type="ECO:0000256" key="11">
    <source>
        <dbReference type="ARBA" id="ARBA00023268"/>
    </source>
</evidence>
<evidence type="ECO:0000256" key="12">
    <source>
        <dbReference type="ARBA" id="ARBA00047880"/>
    </source>
</evidence>
<dbReference type="InterPro" id="IPR014729">
    <property type="entry name" value="Rossmann-like_a/b/a_fold"/>
</dbReference>
<dbReference type="InterPro" id="IPR004821">
    <property type="entry name" value="Cyt_trans-like"/>
</dbReference>
<dbReference type="NCBIfam" id="TIGR00083">
    <property type="entry name" value="ribF"/>
    <property type="match status" value="1"/>
</dbReference>
<dbReference type="PANTHER" id="PTHR22749">
    <property type="entry name" value="RIBOFLAVIN KINASE/FMN ADENYLYLTRANSFERASE"/>
    <property type="match status" value="1"/>
</dbReference>
<dbReference type="GO" id="GO:0009398">
    <property type="term" value="P:FMN biosynthetic process"/>
    <property type="evidence" value="ECO:0007669"/>
    <property type="project" value="UniProtKB-UniRule"/>
</dbReference>
<dbReference type="PIRSF" id="PIRSF004491">
    <property type="entry name" value="FAD_Synth"/>
    <property type="match status" value="1"/>
</dbReference>
<reference evidence="16 17" key="1">
    <citation type="submission" date="2015-01" db="EMBL/GenBank/DDBJ databases">
        <title>Genome sequence of bacillus megaterium Q3.</title>
        <authorList>
            <person name="Wang Y."/>
            <person name="Luo K."/>
            <person name="Bai L."/>
            <person name="Luo F."/>
        </authorList>
    </citation>
    <scope>NUCLEOTIDE SEQUENCE [LARGE SCALE GENOMIC DNA]</scope>
    <source>
        <strain evidence="16 17">Q3</strain>
    </source>
</reference>
<dbReference type="CDD" id="cd02064">
    <property type="entry name" value="FAD_synthetase_N"/>
    <property type="match status" value="1"/>
</dbReference>
<dbReference type="FunFam" id="2.40.30.30:FF:000004">
    <property type="entry name" value="Riboflavin biosynthesis protein"/>
    <property type="match status" value="1"/>
</dbReference>
<keyword evidence="3 14" id="KW-0285">Flavoprotein</keyword>
<comment type="pathway">
    <text evidence="2 14">Cofactor biosynthesis; FMN biosynthesis; FMN from riboflavin (ATP route): step 1/1.</text>
</comment>
<name>A0A806TTH7_PRIMG</name>
<evidence type="ECO:0000256" key="6">
    <source>
        <dbReference type="ARBA" id="ARBA00022695"/>
    </source>
</evidence>
<keyword evidence="8 14" id="KW-0418">Kinase</keyword>
<gene>
    <name evidence="16" type="primary">ribF</name>
    <name evidence="16" type="ORF">AS52_04189</name>
</gene>
<dbReference type="GO" id="GO:0006747">
    <property type="term" value="P:FAD biosynthetic process"/>
    <property type="evidence" value="ECO:0007669"/>
    <property type="project" value="UniProtKB-UniRule"/>
</dbReference>
<dbReference type="Gene3D" id="2.40.30.30">
    <property type="entry name" value="Riboflavin kinase-like"/>
    <property type="match status" value="1"/>
</dbReference>
<evidence type="ECO:0000256" key="4">
    <source>
        <dbReference type="ARBA" id="ARBA00022643"/>
    </source>
</evidence>
<dbReference type="InterPro" id="IPR015865">
    <property type="entry name" value="Riboflavin_kinase_bac/euk"/>
</dbReference>
<organism evidence="16 17">
    <name type="scientific">Priestia megaterium Q3</name>
    <dbReference type="NCBI Taxonomy" id="1452722"/>
    <lineage>
        <taxon>Bacteria</taxon>
        <taxon>Bacillati</taxon>
        <taxon>Bacillota</taxon>
        <taxon>Bacilli</taxon>
        <taxon>Bacillales</taxon>
        <taxon>Bacillaceae</taxon>
        <taxon>Priestia</taxon>
    </lineage>
</organism>
<dbReference type="UniPathway" id="UPA00277">
    <property type="reaction ID" value="UER00407"/>
</dbReference>
<dbReference type="PANTHER" id="PTHR22749:SF6">
    <property type="entry name" value="RIBOFLAVIN KINASE"/>
    <property type="match status" value="1"/>
</dbReference>
<dbReference type="Pfam" id="PF01687">
    <property type="entry name" value="Flavokinase"/>
    <property type="match status" value="1"/>
</dbReference>
<evidence type="ECO:0000256" key="9">
    <source>
        <dbReference type="ARBA" id="ARBA00022827"/>
    </source>
</evidence>
<dbReference type="InterPro" id="IPR015864">
    <property type="entry name" value="FAD_synthase"/>
</dbReference>
<dbReference type="SUPFAM" id="SSF82114">
    <property type="entry name" value="Riboflavin kinase-like"/>
    <property type="match status" value="1"/>
</dbReference>
<evidence type="ECO:0000256" key="1">
    <source>
        <dbReference type="ARBA" id="ARBA00004726"/>
    </source>
</evidence>
<dbReference type="NCBIfam" id="NF004162">
    <property type="entry name" value="PRK05627.1-5"/>
    <property type="match status" value="1"/>
</dbReference>
<evidence type="ECO:0000256" key="3">
    <source>
        <dbReference type="ARBA" id="ARBA00022630"/>
    </source>
</evidence>
<dbReference type="Proteomes" id="UP000036410">
    <property type="component" value="Chromosome"/>
</dbReference>
<dbReference type="NCBIfam" id="TIGR00125">
    <property type="entry name" value="cyt_tran_rel"/>
    <property type="match status" value="1"/>
</dbReference>
<keyword evidence="11" id="KW-0511">Multifunctional enzyme</keyword>
<dbReference type="InterPro" id="IPR023465">
    <property type="entry name" value="Riboflavin_kinase_dom_sf"/>
</dbReference>
<keyword evidence="9 14" id="KW-0274">FAD</keyword>
<keyword evidence="7 14" id="KW-0547">Nucleotide-binding</keyword>
<dbReference type="Pfam" id="PF06574">
    <property type="entry name" value="FAD_syn"/>
    <property type="match status" value="1"/>
</dbReference>
<dbReference type="GO" id="GO:0009231">
    <property type="term" value="P:riboflavin biosynthetic process"/>
    <property type="evidence" value="ECO:0007669"/>
    <property type="project" value="InterPro"/>
</dbReference>
<dbReference type="AlphaFoldDB" id="A0A806TTH7"/>
<dbReference type="GO" id="GO:0005524">
    <property type="term" value="F:ATP binding"/>
    <property type="evidence" value="ECO:0007669"/>
    <property type="project" value="UniProtKB-UniRule"/>
</dbReference>
<dbReference type="FunFam" id="3.40.50.620:FF:000021">
    <property type="entry name" value="Riboflavin biosynthesis protein"/>
    <property type="match status" value="1"/>
</dbReference>
<evidence type="ECO:0000256" key="14">
    <source>
        <dbReference type="PIRNR" id="PIRNR004491"/>
    </source>
</evidence>
<dbReference type="InterPro" id="IPR002606">
    <property type="entry name" value="Riboflavin_kinase_bac"/>
</dbReference>
<dbReference type="SMART" id="SM00904">
    <property type="entry name" value="Flavokinase"/>
    <property type="match status" value="1"/>
</dbReference>
<dbReference type="UniPathway" id="UPA00276">
    <property type="reaction ID" value="UER00406"/>
</dbReference>
<keyword evidence="10 14" id="KW-0067">ATP-binding</keyword>
<evidence type="ECO:0000256" key="7">
    <source>
        <dbReference type="ARBA" id="ARBA00022741"/>
    </source>
</evidence>
<comment type="catalytic activity">
    <reaction evidence="12 14">
        <text>riboflavin + ATP = FMN + ADP + H(+)</text>
        <dbReference type="Rhea" id="RHEA:14357"/>
        <dbReference type="ChEBI" id="CHEBI:15378"/>
        <dbReference type="ChEBI" id="CHEBI:30616"/>
        <dbReference type="ChEBI" id="CHEBI:57986"/>
        <dbReference type="ChEBI" id="CHEBI:58210"/>
        <dbReference type="ChEBI" id="CHEBI:456216"/>
        <dbReference type="EC" id="2.7.1.26"/>
    </reaction>
</comment>
<evidence type="ECO:0000256" key="13">
    <source>
        <dbReference type="ARBA" id="ARBA00049494"/>
    </source>
</evidence>
<dbReference type="SUPFAM" id="SSF52374">
    <property type="entry name" value="Nucleotidylyl transferase"/>
    <property type="match status" value="1"/>
</dbReference>
<evidence type="ECO:0000256" key="2">
    <source>
        <dbReference type="ARBA" id="ARBA00005201"/>
    </source>
</evidence>
<proteinExistence type="inferred from homology"/>
<evidence type="ECO:0000256" key="8">
    <source>
        <dbReference type="ARBA" id="ARBA00022777"/>
    </source>
</evidence>
<evidence type="ECO:0000313" key="17">
    <source>
        <dbReference type="Proteomes" id="UP000036410"/>
    </source>
</evidence>
<evidence type="ECO:0000256" key="10">
    <source>
        <dbReference type="ARBA" id="ARBA00022840"/>
    </source>
</evidence>
<evidence type="ECO:0000256" key="5">
    <source>
        <dbReference type="ARBA" id="ARBA00022679"/>
    </source>
</evidence>
<dbReference type="Gene3D" id="3.40.50.620">
    <property type="entry name" value="HUPs"/>
    <property type="match status" value="1"/>
</dbReference>
<keyword evidence="6 14" id="KW-0548">Nucleotidyltransferase</keyword>
<evidence type="ECO:0000313" key="16">
    <source>
        <dbReference type="EMBL" id="AKP79149.1"/>
    </source>
</evidence>
<protein>
    <recommendedName>
        <fullName evidence="14">Riboflavin biosynthesis protein</fullName>
    </recommendedName>
    <domain>
        <recommendedName>
            <fullName evidence="14">Riboflavin kinase</fullName>
            <ecNumber evidence="14">2.7.1.26</ecNumber>
        </recommendedName>
        <alternativeName>
            <fullName evidence="14">Flavokinase</fullName>
        </alternativeName>
    </domain>
    <domain>
        <recommendedName>
            <fullName evidence="14">FMN adenylyltransferase</fullName>
            <ecNumber evidence="14">2.7.7.2</ecNumber>
        </recommendedName>
        <alternativeName>
            <fullName evidence="14">FAD pyrophosphorylase</fullName>
        </alternativeName>
        <alternativeName>
            <fullName evidence="14">FAD synthase</fullName>
        </alternativeName>
    </domain>
</protein>
<dbReference type="EC" id="2.7.1.26" evidence="14"/>
<feature type="domain" description="Riboflavin kinase" evidence="15">
    <location>
        <begin position="189"/>
        <end position="315"/>
    </location>
</feature>
<dbReference type="NCBIfam" id="NF004161">
    <property type="entry name" value="PRK05627.1-4"/>
    <property type="match status" value="1"/>
</dbReference>
<keyword evidence="5 14" id="KW-0808">Transferase</keyword>
<evidence type="ECO:0000259" key="15">
    <source>
        <dbReference type="SMART" id="SM00904"/>
    </source>
</evidence>
<keyword evidence="4 14" id="KW-0288">FMN</keyword>